<dbReference type="Proteomes" id="UP000652761">
    <property type="component" value="Unassembled WGS sequence"/>
</dbReference>
<dbReference type="Pfam" id="PF22898">
    <property type="entry name" value="NOMO1-like_1st"/>
    <property type="match status" value="1"/>
</dbReference>
<dbReference type="GO" id="GO:0005789">
    <property type="term" value="C:endoplasmic reticulum membrane"/>
    <property type="evidence" value="ECO:0007669"/>
    <property type="project" value="TreeGrafter"/>
</dbReference>
<dbReference type="InterPro" id="IPR051417">
    <property type="entry name" value="SDr/BOS_complex"/>
</dbReference>
<comment type="caution">
    <text evidence="5">The sequence shown here is derived from an EMBL/GenBank/DDBJ whole genome shotgun (WGS) entry which is preliminary data.</text>
</comment>
<dbReference type="InterPro" id="IPR055075">
    <property type="entry name" value="NOMO-like_N"/>
</dbReference>
<evidence type="ECO:0000256" key="2">
    <source>
        <dbReference type="SAM" id="MobiDB-lite"/>
    </source>
</evidence>
<sequence length="417" mass="44745">MASADLLLLLLIALAASSAAADSIHGCGGFVQASPTLIRTRKASDAKLDYSHVTVELRTVDGLLKDRTQCAPNGYYFIPVYDKGLFVVKVAVAIDQNGCNANADINFQFTGFMISGKVKGAVGGDSCSLKDGGPPDLPSQNQSNDAAISCHESTSYVLHIQAYKSNLEVNLGFGNAFVDDIFFISGYDIRGFVVSQKYIAPKVLESRKQGLHRVVGPTGHRWDVPPANRGSTGWWAPLVTGGMSLRVCTPGGTSHQVRDPGGVFHRLLGPGGTQHVTPMGLPPALKVPVGPLLRATLRWESHWVGCLRLGLDRRWGYLRLEVWWTGGGCLRLKVWWTGGGVPPVESLVDRRWGASGWVWTGGTPLEMGKKAQGWRASQGGPSLGEAKEGGAPTPFQERERGSKTFGDGGPKEMAEKP</sequence>
<feature type="chain" id="PRO_5032603623" description="NOMO-like N-terminal beta-sandwich domain-containing protein" evidence="3">
    <location>
        <begin position="22"/>
        <end position="417"/>
    </location>
</feature>
<dbReference type="EMBL" id="NMUH01000405">
    <property type="protein sequence ID" value="MQL78549.1"/>
    <property type="molecule type" value="Genomic_DNA"/>
</dbReference>
<evidence type="ECO:0000313" key="5">
    <source>
        <dbReference type="EMBL" id="MQL78549.1"/>
    </source>
</evidence>
<name>A0A843UER6_COLES</name>
<proteinExistence type="predicted"/>
<organism evidence="5 6">
    <name type="scientific">Colocasia esculenta</name>
    <name type="common">Wild taro</name>
    <name type="synonym">Arum esculentum</name>
    <dbReference type="NCBI Taxonomy" id="4460"/>
    <lineage>
        <taxon>Eukaryota</taxon>
        <taxon>Viridiplantae</taxon>
        <taxon>Streptophyta</taxon>
        <taxon>Embryophyta</taxon>
        <taxon>Tracheophyta</taxon>
        <taxon>Spermatophyta</taxon>
        <taxon>Magnoliopsida</taxon>
        <taxon>Liliopsida</taxon>
        <taxon>Araceae</taxon>
        <taxon>Aroideae</taxon>
        <taxon>Colocasieae</taxon>
        <taxon>Colocasia</taxon>
    </lineage>
</organism>
<keyword evidence="1 3" id="KW-0732">Signal</keyword>
<dbReference type="PANTHER" id="PTHR23303">
    <property type="entry name" value="CARBOXYPEPTIDASE REGULATORY REGION-CONTAINING"/>
    <property type="match status" value="1"/>
</dbReference>
<evidence type="ECO:0000259" key="4">
    <source>
        <dbReference type="Pfam" id="PF22898"/>
    </source>
</evidence>
<evidence type="ECO:0000313" key="6">
    <source>
        <dbReference type="Proteomes" id="UP000652761"/>
    </source>
</evidence>
<feature type="domain" description="NOMO-like N-terminal beta-sandwich" evidence="4">
    <location>
        <begin position="43"/>
        <end position="91"/>
    </location>
</feature>
<reference evidence="5" key="1">
    <citation type="submission" date="2017-07" db="EMBL/GenBank/DDBJ databases">
        <title>Taro Niue Genome Assembly and Annotation.</title>
        <authorList>
            <person name="Atibalentja N."/>
            <person name="Keating K."/>
            <person name="Fields C.J."/>
        </authorList>
    </citation>
    <scope>NUCLEOTIDE SEQUENCE</scope>
    <source>
        <strain evidence="5">Niue_2</strain>
        <tissue evidence="5">Leaf</tissue>
    </source>
</reference>
<dbReference type="OrthoDB" id="10263633at2759"/>
<feature type="region of interest" description="Disordered" evidence="2">
    <location>
        <begin position="370"/>
        <end position="417"/>
    </location>
</feature>
<feature type="signal peptide" evidence="3">
    <location>
        <begin position="1"/>
        <end position="21"/>
    </location>
</feature>
<keyword evidence="6" id="KW-1185">Reference proteome</keyword>
<dbReference type="PANTHER" id="PTHR23303:SF14">
    <property type="entry name" value="BOS COMPLEX SUBUNIT NOMO1-RELATED"/>
    <property type="match status" value="1"/>
</dbReference>
<dbReference type="AlphaFoldDB" id="A0A843UER6"/>
<gene>
    <name evidence="5" type="ORF">Taro_010967</name>
</gene>
<accession>A0A843UER6</accession>
<evidence type="ECO:0000256" key="3">
    <source>
        <dbReference type="SAM" id="SignalP"/>
    </source>
</evidence>
<protein>
    <recommendedName>
        <fullName evidence="4">NOMO-like N-terminal beta-sandwich domain-containing protein</fullName>
    </recommendedName>
</protein>
<evidence type="ECO:0000256" key="1">
    <source>
        <dbReference type="ARBA" id="ARBA00022729"/>
    </source>
</evidence>